<comment type="caution">
    <text evidence="4">The sequence shown here is derived from an EMBL/GenBank/DDBJ whole genome shotgun (WGS) entry which is preliminary data.</text>
</comment>
<organism evidence="4 5">
    <name type="scientific">Terasakiispira papahanaumokuakeensis</name>
    <dbReference type="NCBI Taxonomy" id="197479"/>
    <lineage>
        <taxon>Bacteria</taxon>
        <taxon>Pseudomonadati</taxon>
        <taxon>Pseudomonadota</taxon>
        <taxon>Gammaproteobacteria</taxon>
        <taxon>Oceanospirillales</taxon>
        <taxon>Terasakiispira</taxon>
    </lineage>
</organism>
<dbReference type="Pfam" id="PF08443">
    <property type="entry name" value="RimK"/>
    <property type="match status" value="1"/>
</dbReference>
<dbReference type="EMBL" id="MDTQ01000001">
    <property type="protein sequence ID" value="ODC05529.1"/>
    <property type="molecule type" value="Genomic_DNA"/>
</dbReference>
<dbReference type="PANTHER" id="PTHR21621">
    <property type="entry name" value="RIBOSOMAL PROTEIN S6 MODIFICATION PROTEIN"/>
    <property type="match status" value="1"/>
</dbReference>
<dbReference type="Gene3D" id="3.30.470.20">
    <property type="entry name" value="ATP-grasp fold, B domain"/>
    <property type="match status" value="1"/>
</dbReference>
<keyword evidence="4" id="KW-0436">Ligase</keyword>
<dbReference type="STRING" id="197479.BFW38_15990"/>
<dbReference type="Proteomes" id="UP000094291">
    <property type="component" value="Unassembled WGS sequence"/>
</dbReference>
<keyword evidence="2" id="KW-0547">Nucleotide-binding</keyword>
<evidence type="ECO:0000256" key="1">
    <source>
        <dbReference type="ARBA" id="ARBA00023211"/>
    </source>
</evidence>
<dbReference type="InterPro" id="IPR013651">
    <property type="entry name" value="ATP-grasp_RimK-type"/>
</dbReference>
<accession>A0A1E2VEU9</accession>
<evidence type="ECO:0000313" key="4">
    <source>
        <dbReference type="EMBL" id="ODC05529.1"/>
    </source>
</evidence>
<dbReference type="GO" id="GO:0005737">
    <property type="term" value="C:cytoplasm"/>
    <property type="evidence" value="ECO:0007669"/>
    <property type="project" value="TreeGrafter"/>
</dbReference>
<dbReference type="OrthoDB" id="1704979at2"/>
<dbReference type="Gene3D" id="3.30.1490.20">
    <property type="entry name" value="ATP-grasp fold, A domain"/>
    <property type="match status" value="1"/>
</dbReference>
<dbReference type="RefSeq" id="WP_069000549.1">
    <property type="nucleotide sequence ID" value="NZ_MDTQ01000001.1"/>
</dbReference>
<evidence type="ECO:0000313" key="5">
    <source>
        <dbReference type="Proteomes" id="UP000094291"/>
    </source>
</evidence>
<sequence>MQLISFDPFRTLGLPNVRYIKPERMYDHLDDIKQADWLLFPEYWQVNTLVFGLGKRIFPSLPTYLLGHDKVEQTRVFKACCPEHTPRTAIHGSSPATVKSIVESFSFPIVAKAVKSSMGQGVALLETAQALEQWANEHPVLYIQERLPIDRDIRLVWVGNQLIDAYWRLAPENGFHNNVAQGGTTRRDPIPEAAVKLVRTLAQQLNIDHAGFDVAMVDGHPYLFEFNRLFGNQGIQGGPQRLSIAMLAWLQSQYDDPRTPPGAPTAPMPIAS</sequence>
<dbReference type="GO" id="GO:0046872">
    <property type="term" value="F:metal ion binding"/>
    <property type="evidence" value="ECO:0007669"/>
    <property type="project" value="InterPro"/>
</dbReference>
<proteinExistence type="predicted"/>
<dbReference type="AlphaFoldDB" id="A0A1E2VEU9"/>
<evidence type="ECO:0000259" key="3">
    <source>
        <dbReference type="PROSITE" id="PS50975"/>
    </source>
</evidence>
<dbReference type="SUPFAM" id="SSF56059">
    <property type="entry name" value="Glutathione synthetase ATP-binding domain-like"/>
    <property type="match status" value="1"/>
</dbReference>
<keyword evidence="2" id="KW-0067">ATP-binding</keyword>
<protein>
    <submittedName>
        <fullName evidence="4">Alpha-L-glutamate ligase</fullName>
    </submittedName>
</protein>
<keyword evidence="5" id="KW-1185">Reference proteome</keyword>
<keyword evidence="1" id="KW-0464">Manganese</keyword>
<dbReference type="GO" id="GO:0016879">
    <property type="term" value="F:ligase activity, forming carbon-nitrogen bonds"/>
    <property type="evidence" value="ECO:0007669"/>
    <property type="project" value="TreeGrafter"/>
</dbReference>
<reference evidence="4 5" key="1">
    <citation type="submission" date="2016-08" db="EMBL/GenBank/DDBJ databases">
        <authorList>
            <person name="Seilhamer J.J."/>
        </authorList>
    </citation>
    <scope>NUCLEOTIDE SEQUENCE [LARGE SCALE GENOMIC DNA]</scope>
    <source>
        <strain evidence="4 5">PH27A</strain>
    </source>
</reference>
<gene>
    <name evidence="4" type="ORF">BFW38_15990</name>
</gene>
<dbReference type="PANTHER" id="PTHR21621:SF0">
    <property type="entry name" value="BETA-CITRYLGLUTAMATE SYNTHASE B-RELATED"/>
    <property type="match status" value="1"/>
</dbReference>
<evidence type="ECO:0000256" key="2">
    <source>
        <dbReference type="PROSITE-ProRule" id="PRU00409"/>
    </source>
</evidence>
<name>A0A1E2VEU9_9GAMM</name>
<dbReference type="GO" id="GO:0005524">
    <property type="term" value="F:ATP binding"/>
    <property type="evidence" value="ECO:0007669"/>
    <property type="project" value="UniProtKB-UniRule"/>
</dbReference>
<dbReference type="PROSITE" id="PS50975">
    <property type="entry name" value="ATP_GRASP"/>
    <property type="match status" value="1"/>
</dbReference>
<dbReference type="InterPro" id="IPR011761">
    <property type="entry name" value="ATP-grasp"/>
</dbReference>
<feature type="domain" description="ATP-grasp" evidence="3">
    <location>
        <begin position="74"/>
        <end position="255"/>
    </location>
</feature>
<dbReference type="InterPro" id="IPR013815">
    <property type="entry name" value="ATP_grasp_subdomain_1"/>
</dbReference>